<sequence length="66" mass="8466">MQRRKKYSRYQYPKECKRCEYFQPRWRYRFCYYTRCPYQIRDSTIRKTPLKKENFPPKEVVSVKNV</sequence>
<keyword evidence="2" id="KW-1185">Reference proteome</keyword>
<name>R0D6Q1_9FIRM</name>
<evidence type="ECO:0000313" key="2">
    <source>
        <dbReference type="Proteomes" id="UP000013180"/>
    </source>
</evidence>
<proteinExistence type="predicted"/>
<protein>
    <submittedName>
        <fullName evidence="1">Uncharacterized protein</fullName>
    </submittedName>
</protein>
<reference evidence="1" key="1">
    <citation type="submission" date="2013-01" db="EMBL/GenBank/DDBJ databases">
        <title>The Genome Sequence of Clostridium clostridioforme 90A6.</title>
        <authorList>
            <consortium name="The Broad Institute Genome Sequencing Platform"/>
            <person name="Earl A."/>
            <person name="Ward D."/>
            <person name="Feldgarden M."/>
            <person name="Gevers D."/>
            <person name="Courvalin P."/>
            <person name="Lambert T."/>
            <person name="Walker B."/>
            <person name="Young S.K."/>
            <person name="Zeng Q."/>
            <person name="Gargeya S."/>
            <person name="Fitzgerald M."/>
            <person name="Haas B."/>
            <person name="Abouelleil A."/>
            <person name="Alvarado L."/>
            <person name="Arachchi H.M."/>
            <person name="Berlin A.M."/>
            <person name="Chapman S.B."/>
            <person name="Dewar J."/>
            <person name="Goldberg J."/>
            <person name="Griggs A."/>
            <person name="Gujja S."/>
            <person name="Hansen M."/>
            <person name="Howarth C."/>
            <person name="Imamovic A."/>
            <person name="Larimer J."/>
            <person name="McCowan C."/>
            <person name="Murphy C."/>
            <person name="Neiman D."/>
            <person name="Pearson M."/>
            <person name="Priest M."/>
            <person name="Roberts A."/>
            <person name="Saif S."/>
            <person name="Shea T."/>
            <person name="Sisk P."/>
            <person name="Sykes S."/>
            <person name="Wortman J."/>
            <person name="Nusbaum C."/>
            <person name="Birren B."/>
        </authorList>
    </citation>
    <scope>NUCLEOTIDE SEQUENCE [LARGE SCALE GENOMIC DNA]</scope>
    <source>
        <strain evidence="1">90A6</strain>
    </source>
</reference>
<dbReference type="AlphaFoldDB" id="R0D6Q1"/>
<dbReference type="EMBL" id="AGYL01000015">
    <property type="protein sequence ID" value="ENZ65514.1"/>
    <property type="molecule type" value="Genomic_DNA"/>
</dbReference>
<accession>R0D6Q1</accession>
<organism evidence="1 2">
    <name type="scientific">[Clostridium] clostridioforme 90A6</name>
    <dbReference type="NCBI Taxonomy" id="999406"/>
    <lineage>
        <taxon>Bacteria</taxon>
        <taxon>Bacillati</taxon>
        <taxon>Bacillota</taxon>
        <taxon>Clostridia</taxon>
        <taxon>Lachnospirales</taxon>
        <taxon>Lachnospiraceae</taxon>
        <taxon>Enterocloster</taxon>
    </lineage>
</organism>
<gene>
    <name evidence="1" type="ORF">HMPREF1083_01397</name>
</gene>
<dbReference type="Proteomes" id="UP000013180">
    <property type="component" value="Unassembled WGS sequence"/>
</dbReference>
<evidence type="ECO:0000313" key="1">
    <source>
        <dbReference type="EMBL" id="ENZ65514.1"/>
    </source>
</evidence>
<comment type="caution">
    <text evidence="1">The sequence shown here is derived from an EMBL/GenBank/DDBJ whole genome shotgun (WGS) entry which is preliminary data.</text>
</comment>
<dbReference type="HOGENOM" id="CLU_2823481_0_0_9"/>